<dbReference type="AlphaFoldDB" id="A0AAE1TH72"/>
<comment type="caution">
    <text evidence="3">The sequence shown here is derived from an EMBL/GenBank/DDBJ whole genome shotgun (WGS) entry which is preliminary data.</text>
</comment>
<dbReference type="GO" id="GO:0016787">
    <property type="term" value="F:hydrolase activity"/>
    <property type="evidence" value="ECO:0007669"/>
    <property type="project" value="UniProtKB-KW"/>
</dbReference>
<organism evidence="3 4">
    <name type="scientific">Acacia crassicarpa</name>
    <name type="common">northern wattle</name>
    <dbReference type="NCBI Taxonomy" id="499986"/>
    <lineage>
        <taxon>Eukaryota</taxon>
        <taxon>Viridiplantae</taxon>
        <taxon>Streptophyta</taxon>
        <taxon>Embryophyta</taxon>
        <taxon>Tracheophyta</taxon>
        <taxon>Spermatophyta</taxon>
        <taxon>Magnoliopsida</taxon>
        <taxon>eudicotyledons</taxon>
        <taxon>Gunneridae</taxon>
        <taxon>Pentapetalae</taxon>
        <taxon>rosids</taxon>
        <taxon>fabids</taxon>
        <taxon>Fabales</taxon>
        <taxon>Fabaceae</taxon>
        <taxon>Caesalpinioideae</taxon>
        <taxon>mimosoid clade</taxon>
        <taxon>Acacieae</taxon>
        <taxon>Acacia</taxon>
    </lineage>
</organism>
<dbReference type="Pfam" id="PF01764">
    <property type="entry name" value="Lipase_3"/>
    <property type="match status" value="1"/>
</dbReference>
<evidence type="ECO:0000256" key="1">
    <source>
        <dbReference type="ARBA" id="ARBA00022801"/>
    </source>
</evidence>
<dbReference type="PANTHER" id="PTHR45856:SF11">
    <property type="entry name" value="FUNGAL LIPASE-LIKE DOMAIN-CONTAINING PROTEIN"/>
    <property type="match status" value="1"/>
</dbReference>
<evidence type="ECO:0000313" key="4">
    <source>
        <dbReference type="Proteomes" id="UP001293593"/>
    </source>
</evidence>
<dbReference type="Proteomes" id="UP001293593">
    <property type="component" value="Unassembled WGS sequence"/>
</dbReference>
<dbReference type="PANTHER" id="PTHR45856">
    <property type="entry name" value="ALPHA/BETA-HYDROLASES SUPERFAMILY PROTEIN"/>
    <property type="match status" value="1"/>
</dbReference>
<dbReference type="GO" id="GO:0006629">
    <property type="term" value="P:lipid metabolic process"/>
    <property type="evidence" value="ECO:0007669"/>
    <property type="project" value="InterPro"/>
</dbReference>
<dbReference type="InterPro" id="IPR029058">
    <property type="entry name" value="AB_hydrolase_fold"/>
</dbReference>
<proteinExistence type="predicted"/>
<dbReference type="InterPro" id="IPR002921">
    <property type="entry name" value="Fungal_lipase-type"/>
</dbReference>
<dbReference type="EMBL" id="JAWXYG010000001">
    <property type="protein sequence ID" value="KAK4283549.1"/>
    <property type="molecule type" value="Genomic_DNA"/>
</dbReference>
<dbReference type="CDD" id="cd00519">
    <property type="entry name" value="Lipase_3"/>
    <property type="match status" value="1"/>
</dbReference>
<evidence type="ECO:0000313" key="3">
    <source>
        <dbReference type="EMBL" id="KAK4283549.1"/>
    </source>
</evidence>
<keyword evidence="4" id="KW-1185">Reference proteome</keyword>
<evidence type="ECO:0000259" key="2">
    <source>
        <dbReference type="Pfam" id="PF01764"/>
    </source>
</evidence>
<sequence length="178" mass="19802">MGGAMAAFCGLDLTVNQNAQDVQVMTFGQPRVGNAAFASYYSQLVPKTIRVTNEHDMIPHLPPYYSYFPHKTYHYFPREVWLNSMRYGSLVYKAEKICDSSGEDPSCSRSVSGNSISDHLIYFGFPMHSDSSTCRFLMDPHVLGYSVRDQGGNLIFSREPAASLLEYSTGIENSGKAS</sequence>
<dbReference type="SUPFAM" id="SSF53474">
    <property type="entry name" value="alpha/beta-Hydrolases"/>
    <property type="match status" value="1"/>
</dbReference>
<gene>
    <name evidence="3" type="ORF">QN277_000489</name>
</gene>
<feature type="domain" description="Fungal lipase-type" evidence="2">
    <location>
        <begin position="1"/>
        <end position="64"/>
    </location>
</feature>
<reference evidence="3" key="1">
    <citation type="submission" date="2023-10" db="EMBL/GenBank/DDBJ databases">
        <title>Chromosome-level genome of the transformable northern wattle, Acacia crassicarpa.</title>
        <authorList>
            <person name="Massaro I."/>
            <person name="Sinha N.R."/>
            <person name="Poethig S."/>
            <person name="Leichty A.R."/>
        </authorList>
    </citation>
    <scope>NUCLEOTIDE SEQUENCE</scope>
    <source>
        <strain evidence="3">Acra3RX</strain>
        <tissue evidence="3">Leaf</tissue>
    </source>
</reference>
<name>A0AAE1TH72_9FABA</name>
<accession>A0AAE1TH72</accession>
<dbReference type="Gene3D" id="3.40.50.1820">
    <property type="entry name" value="alpha/beta hydrolase"/>
    <property type="match status" value="1"/>
</dbReference>
<dbReference type="InterPro" id="IPR051218">
    <property type="entry name" value="Sec_MonoDiacylglyc_Lipase"/>
</dbReference>
<protein>
    <recommendedName>
        <fullName evidence="2">Fungal lipase-type domain-containing protein</fullName>
    </recommendedName>
</protein>
<keyword evidence="1" id="KW-0378">Hydrolase</keyword>